<dbReference type="SMART" id="SM00862">
    <property type="entry name" value="Trans_reg_C"/>
    <property type="match status" value="1"/>
</dbReference>
<dbReference type="PROSITE" id="PS51755">
    <property type="entry name" value="OMPR_PHOB"/>
    <property type="match status" value="1"/>
</dbReference>
<protein>
    <submittedName>
        <fullName evidence="10">DNA-binding response regulator, OmpR family, contains REC and winged-helix (WHTH) domain</fullName>
    </submittedName>
</protein>
<dbReference type="GO" id="GO:0000976">
    <property type="term" value="F:transcription cis-regulatory region binding"/>
    <property type="evidence" value="ECO:0007669"/>
    <property type="project" value="TreeGrafter"/>
</dbReference>
<accession>A0A1M6GR45</accession>
<dbReference type="Pfam" id="PF00486">
    <property type="entry name" value="Trans_reg_C"/>
    <property type="match status" value="1"/>
</dbReference>
<dbReference type="GO" id="GO:0006355">
    <property type="term" value="P:regulation of DNA-templated transcription"/>
    <property type="evidence" value="ECO:0007669"/>
    <property type="project" value="InterPro"/>
</dbReference>
<dbReference type="Gene3D" id="3.40.50.2300">
    <property type="match status" value="1"/>
</dbReference>
<evidence type="ECO:0000259" key="8">
    <source>
        <dbReference type="PROSITE" id="PS50110"/>
    </source>
</evidence>
<feature type="DNA-binding region" description="OmpR/PhoB-type" evidence="7">
    <location>
        <begin position="125"/>
        <end position="228"/>
    </location>
</feature>
<dbReference type="PROSITE" id="PS50110">
    <property type="entry name" value="RESPONSE_REGULATORY"/>
    <property type="match status" value="1"/>
</dbReference>
<evidence type="ECO:0000256" key="7">
    <source>
        <dbReference type="PROSITE-ProRule" id="PRU01091"/>
    </source>
</evidence>
<feature type="domain" description="OmpR/PhoB-type" evidence="9">
    <location>
        <begin position="125"/>
        <end position="228"/>
    </location>
</feature>
<reference evidence="10 11" key="1">
    <citation type="submission" date="2016-11" db="EMBL/GenBank/DDBJ databases">
        <authorList>
            <person name="Jaros S."/>
            <person name="Januszkiewicz K."/>
            <person name="Wedrychowicz H."/>
        </authorList>
    </citation>
    <scope>NUCLEOTIDE SEQUENCE [LARGE SCALE GENOMIC DNA]</scope>
    <source>
        <strain evidence="10 11">DSM 21074</strain>
    </source>
</reference>
<evidence type="ECO:0000313" key="10">
    <source>
        <dbReference type="EMBL" id="SHJ12370.1"/>
    </source>
</evidence>
<keyword evidence="2" id="KW-0902">Two-component regulatory system</keyword>
<keyword evidence="11" id="KW-1185">Reference proteome</keyword>
<dbReference type="AlphaFoldDB" id="A0A1M6GR45"/>
<evidence type="ECO:0000259" key="9">
    <source>
        <dbReference type="PROSITE" id="PS51755"/>
    </source>
</evidence>
<dbReference type="STRING" id="1121955.SAMN02745146_2354"/>
<evidence type="ECO:0000256" key="5">
    <source>
        <dbReference type="ARBA" id="ARBA00023163"/>
    </source>
</evidence>
<dbReference type="RefSeq" id="WP_073109311.1">
    <property type="nucleotide sequence ID" value="NZ_FQYN01000004.1"/>
</dbReference>
<gene>
    <name evidence="10" type="ORF">SAMN02745146_2354</name>
</gene>
<dbReference type="Proteomes" id="UP000184418">
    <property type="component" value="Unassembled WGS sequence"/>
</dbReference>
<keyword evidence="5" id="KW-0804">Transcription</keyword>
<dbReference type="CDD" id="cd00383">
    <property type="entry name" value="trans_reg_C"/>
    <property type="match status" value="1"/>
</dbReference>
<feature type="domain" description="Response regulatory" evidence="8">
    <location>
        <begin position="2"/>
        <end position="117"/>
    </location>
</feature>
<evidence type="ECO:0000256" key="4">
    <source>
        <dbReference type="ARBA" id="ARBA00023125"/>
    </source>
</evidence>
<dbReference type="InterPro" id="IPR011006">
    <property type="entry name" value="CheY-like_superfamily"/>
</dbReference>
<dbReference type="SUPFAM" id="SSF52172">
    <property type="entry name" value="CheY-like"/>
    <property type="match status" value="1"/>
</dbReference>
<dbReference type="SMART" id="SM00448">
    <property type="entry name" value="REC"/>
    <property type="match status" value="1"/>
</dbReference>
<dbReference type="Pfam" id="PF00072">
    <property type="entry name" value="Response_reg"/>
    <property type="match status" value="1"/>
</dbReference>
<sequence>MNVLIVEDDRALARELGLFLYDEHYHCDFARTGREASEKLFVNEYDFVLLDLSLPDQDGLALLAQARRERNQQASIIILSARGSVDDRINGLNLGADDYLPKPYSLLELSSRMLAVTRRKHGVVQDVLPFGGFTLHLADRSLRYGAQPLVLTRKEFDLLHYLLLHRGKVLTRLQLSEHIWGGSVNESADHDSNYIDVHIKNVRKKLAAHDPAHEWIETVRGIGYRLRPDPTPETGAAPAATSPA</sequence>
<dbReference type="EMBL" id="FQYN01000004">
    <property type="protein sequence ID" value="SHJ12370.1"/>
    <property type="molecule type" value="Genomic_DNA"/>
</dbReference>
<keyword evidence="4 7" id="KW-0238">DNA-binding</keyword>
<evidence type="ECO:0000256" key="2">
    <source>
        <dbReference type="ARBA" id="ARBA00023012"/>
    </source>
</evidence>
<dbReference type="Gene3D" id="1.10.10.10">
    <property type="entry name" value="Winged helix-like DNA-binding domain superfamily/Winged helix DNA-binding domain"/>
    <property type="match status" value="1"/>
</dbReference>
<dbReference type="Gene3D" id="6.10.250.690">
    <property type="match status" value="1"/>
</dbReference>
<keyword evidence="1 6" id="KW-0597">Phosphoprotein</keyword>
<dbReference type="InterPro" id="IPR001789">
    <property type="entry name" value="Sig_transdc_resp-reg_receiver"/>
</dbReference>
<evidence type="ECO:0000313" key="11">
    <source>
        <dbReference type="Proteomes" id="UP000184418"/>
    </source>
</evidence>
<dbReference type="InterPro" id="IPR036388">
    <property type="entry name" value="WH-like_DNA-bd_sf"/>
</dbReference>
<dbReference type="GO" id="GO:0000156">
    <property type="term" value="F:phosphorelay response regulator activity"/>
    <property type="evidence" value="ECO:0007669"/>
    <property type="project" value="TreeGrafter"/>
</dbReference>
<dbReference type="InterPro" id="IPR039420">
    <property type="entry name" value="WalR-like"/>
</dbReference>
<evidence type="ECO:0000256" key="1">
    <source>
        <dbReference type="ARBA" id="ARBA00022553"/>
    </source>
</evidence>
<proteinExistence type="predicted"/>
<dbReference type="InterPro" id="IPR001867">
    <property type="entry name" value="OmpR/PhoB-type_DNA-bd"/>
</dbReference>
<dbReference type="GO" id="GO:0005829">
    <property type="term" value="C:cytosol"/>
    <property type="evidence" value="ECO:0007669"/>
    <property type="project" value="TreeGrafter"/>
</dbReference>
<keyword evidence="3" id="KW-0805">Transcription regulation</keyword>
<dbReference type="PANTHER" id="PTHR48111">
    <property type="entry name" value="REGULATOR OF RPOS"/>
    <property type="match status" value="1"/>
</dbReference>
<dbReference type="OrthoDB" id="9774822at2"/>
<dbReference type="PANTHER" id="PTHR48111:SF22">
    <property type="entry name" value="REGULATOR OF RPOS"/>
    <property type="match status" value="1"/>
</dbReference>
<organism evidence="10 11">
    <name type="scientific">Hymenobacter daecheongensis DSM 21074</name>
    <dbReference type="NCBI Taxonomy" id="1121955"/>
    <lineage>
        <taxon>Bacteria</taxon>
        <taxon>Pseudomonadati</taxon>
        <taxon>Bacteroidota</taxon>
        <taxon>Cytophagia</taxon>
        <taxon>Cytophagales</taxon>
        <taxon>Hymenobacteraceae</taxon>
        <taxon>Hymenobacter</taxon>
    </lineage>
</organism>
<name>A0A1M6GR45_9BACT</name>
<feature type="modified residue" description="4-aspartylphosphate" evidence="6">
    <location>
        <position position="51"/>
    </location>
</feature>
<dbReference type="GO" id="GO:0032993">
    <property type="term" value="C:protein-DNA complex"/>
    <property type="evidence" value="ECO:0007669"/>
    <property type="project" value="TreeGrafter"/>
</dbReference>
<evidence type="ECO:0000256" key="6">
    <source>
        <dbReference type="PROSITE-ProRule" id="PRU00169"/>
    </source>
</evidence>
<evidence type="ECO:0000256" key="3">
    <source>
        <dbReference type="ARBA" id="ARBA00023015"/>
    </source>
</evidence>